<feature type="region of interest" description="Disordered" evidence="7">
    <location>
        <begin position="227"/>
        <end position="249"/>
    </location>
</feature>
<dbReference type="Gene3D" id="3.30.160.60">
    <property type="entry name" value="Classic Zinc Finger"/>
    <property type="match status" value="2"/>
</dbReference>
<protein>
    <recommendedName>
        <fullName evidence="8">U1-type domain-containing protein</fullName>
    </recommendedName>
</protein>
<dbReference type="SUPFAM" id="SSF57667">
    <property type="entry name" value="beta-beta-alpha zinc fingers"/>
    <property type="match status" value="2"/>
</dbReference>
<dbReference type="InterPro" id="IPR051868">
    <property type="entry name" value="ZN346_ZMAT4"/>
</dbReference>
<accession>A0A5N6QYX9</accession>
<feature type="compositionally biased region" description="Pro residues" evidence="7">
    <location>
        <begin position="10"/>
        <end position="28"/>
    </location>
</feature>
<dbReference type="GO" id="GO:0005634">
    <property type="term" value="C:nucleus"/>
    <property type="evidence" value="ECO:0007669"/>
    <property type="project" value="UniProtKB-SubCell"/>
</dbReference>
<comment type="subcellular location">
    <subcellularLocation>
        <location evidence="1">Nucleus</location>
    </subcellularLocation>
</comment>
<keyword evidence="5" id="KW-0862">Zinc</keyword>
<evidence type="ECO:0000256" key="7">
    <source>
        <dbReference type="SAM" id="MobiDB-lite"/>
    </source>
</evidence>
<evidence type="ECO:0000256" key="4">
    <source>
        <dbReference type="ARBA" id="ARBA00022771"/>
    </source>
</evidence>
<evidence type="ECO:0000256" key="1">
    <source>
        <dbReference type="ARBA" id="ARBA00004123"/>
    </source>
</evidence>
<feature type="domain" description="U1-type" evidence="8">
    <location>
        <begin position="275"/>
        <end position="309"/>
    </location>
</feature>
<evidence type="ECO:0000256" key="5">
    <source>
        <dbReference type="ARBA" id="ARBA00022833"/>
    </source>
</evidence>
<feature type="compositionally biased region" description="Pro residues" evidence="7">
    <location>
        <begin position="39"/>
        <end position="51"/>
    </location>
</feature>
<dbReference type="PANTHER" id="PTHR46144:SF6">
    <property type="entry name" value="C2H2-TYPE DOMAIN-CONTAINING PROTEIN"/>
    <property type="match status" value="1"/>
</dbReference>
<dbReference type="OrthoDB" id="434647at2759"/>
<keyword evidence="6" id="KW-0539">Nucleus</keyword>
<keyword evidence="2" id="KW-0479">Metal-binding</keyword>
<dbReference type="PANTHER" id="PTHR46144">
    <property type="entry name" value="ZINC FINGER PROTEIN 385B-LIKE"/>
    <property type="match status" value="1"/>
</dbReference>
<dbReference type="AlphaFoldDB" id="A0A5N6QYX9"/>
<dbReference type="Proteomes" id="UP000327013">
    <property type="component" value="Chromosome 3"/>
</dbReference>
<evidence type="ECO:0000313" key="10">
    <source>
        <dbReference type="Proteomes" id="UP000327013"/>
    </source>
</evidence>
<feature type="domain" description="U1-type" evidence="8">
    <location>
        <begin position="188"/>
        <end position="222"/>
    </location>
</feature>
<dbReference type="Pfam" id="PF12874">
    <property type="entry name" value="zf-met"/>
    <property type="match status" value="2"/>
</dbReference>
<keyword evidence="4" id="KW-0863">Zinc-finger</keyword>
<dbReference type="InterPro" id="IPR003604">
    <property type="entry name" value="Matrin/U1-like-C_Znf_C2H2"/>
</dbReference>
<evidence type="ECO:0000313" key="9">
    <source>
        <dbReference type="EMBL" id="KAE8021775.1"/>
    </source>
</evidence>
<feature type="region of interest" description="Disordered" evidence="7">
    <location>
        <begin position="1"/>
        <end position="52"/>
    </location>
</feature>
<dbReference type="SMART" id="SM00451">
    <property type="entry name" value="ZnF_U1"/>
    <property type="match status" value="2"/>
</dbReference>
<dbReference type="GO" id="GO:0003676">
    <property type="term" value="F:nucleic acid binding"/>
    <property type="evidence" value="ECO:0007669"/>
    <property type="project" value="InterPro"/>
</dbReference>
<proteinExistence type="predicted"/>
<dbReference type="InterPro" id="IPR013087">
    <property type="entry name" value="Znf_C2H2_type"/>
</dbReference>
<reference evidence="9 10" key="1">
    <citation type="submission" date="2019-06" db="EMBL/GenBank/DDBJ databases">
        <title>A chromosomal-level reference genome of Carpinus fangiana (Coryloideae, Betulaceae).</title>
        <authorList>
            <person name="Yang X."/>
            <person name="Wang Z."/>
            <person name="Zhang L."/>
            <person name="Hao G."/>
            <person name="Liu J."/>
            <person name="Yang Y."/>
        </authorList>
    </citation>
    <scope>NUCLEOTIDE SEQUENCE [LARGE SCALE GENOMIC DNA]</scope>
    <source>
        <strain evidence="9">Cfa_2016G</strain>
        <tissue evidence="9">Leaf</tissue>
    </source>
</reference>
<keyword evidence="10" id="KW-1185">Reference proteome</keyword>
<dbReference type="GO" id="GO:0008270">
    <property type="term" value="F:zinc ion binding"/>
    <property type="evidence" value="ECO:0007669"/>
    <property type="project" value="UniProtKB-KW"/>
</dbReference>
<dbReference type="EMBL" id="CM017323">
    <property type="protein sequence ID" value="KAE8021775.1"/>
    <property type="molecule type" value="Genomic_DNA"/>
</dbReference>
<organism evidence="9 10">
    <name type="scientific">Carpinus fangiana</name>
    <dbReference type="NCBI Taxonomy" id="176857"/>
    <lineage>
        <taxon>Eukaryota</taxon>
        <taxon>Viridiplantae</taxon>
        <taxon>Streptophyta</taxon>
        <taxon>Embryophyta</taxon>
        <taxon>Tracheophyta</taxon>
        <taxon>Spermatophyta</taxon>
        <taxon>Magnoliopsida</taxon>
        <taxon>eudicotyledons</taxon>
        <taxon>Gunneridae</taxon>
        <taxon>Pentapetalae</taxon>
        <taxon>rosids</taxon>
        <taxon>fabids</taxon>
        <taxon>Fagales</taxon>
        <taxon>Betulaceae</taxon>
        <taxon>Carpinus</taxon>
    </lineage>
</organism>
<evidence type="ECO:0000256" key="6">
    <source>
        <dbReference type="ARBA" id="ARBA00023242"/>
    </source>
</evidence>
<name>A0A5N6QYX9_9ROSI</name>
<evidence type="ECO:0000256" key="2">
    <source>
        <dbReference type="ARBA" id="ARBA00022723"/>
    </source>
</evidence>
<dbReference type="InterPro" id="IPR036236">
    <property type="entry name" value="Znf_C2H2_sf"/>
</dbReference>
<keyword evidence="3" id="KW-0677">Repeat</keyword>
<feature type="compositionally biased region" description="Polar residues" evidence="7">
    <location>
        <begin position="227"/>
        <end position="238"/>
    </location>
</feature>
<sequence>MDYTRWPEIHPQPPNPNPRPTDPYPPPYSSFHYRYDPSNPNPIYPTAPPPSSLERHDLYRGLGLDRGLRRLGGDSYASLRSYPDVHLGSEGHARAGSYVRDHRTVDTGSYEYYSDPMSPNWGVKDDIRQYGADPVGYGAGASIASYGTEQMVIANPNFTFWANSTGRPHGNSTWKNHSKKVRTKSKVVQSAHCEVCKINCDTKRVLDKHKLGKKHKSNLEKLNIATASSQSAAESNNPAIGPQEPPDIGRKKAAETVEDLETKRRKVLRGGAAAEAVRTCAMCNVVCNSGTVFNSHLAGQKHADMMKKHAAGTGMATAS</sequence>
<gene>
    <name evidence="9" type="ORF">FH972_007639</name>
</gene>
<evidence type="ECO:0000259" key="8">
    <source>
        <dbReference type="SMART" id="SM00451"/>
    </source>
</evidence>
<evidence type="ECO:0000256" key="3">
    <source>
        <dbReference type="ARBA" id="ARBA00022737"/>
    </source>
</evidence>